<evidence type="ECO:0000313" key="2">
    <source>
        <dbReference type="Proteomes" id="UP000235145"/>
    </source>
</evidence>
<sequence>MHMDEDRIKCCNISYLEPDFVKHHLYKVDDSYTTLNEDHEYSYREMVIDAMAPDFTTSNPEEALIAKDKLFFLYARELWFGCKKATQQSVIARLLNIKLEYRIPERCYDGIFQLMKDGLLDVHKLYLSTFKFIT</sequence>
<comment type="caution">
    <text evidence="1">The sequence shown here is derived from an EMBL/GenBank/DDBJ whole genome shotgun (WGS) entry which is preliminary data.</text>
</comment>
<evidence type="ECO:0000313" key="1">
    <source>
        <dbReference type="EMBL" id="KAJ0214615.1"/>
    </source>
</evidence>
<protein>
    <submittedName>
        <fullName evidence="1">Uncharacterized protein</fullName>
    </submittedName>
</protein>
<reference evidence="1 2" key="1">
    <citation type="journal article" date="2017" name="Nat. Commun.">
        <title>Genome assembly with in vitro proximity ligation data and whole-genome triplication in lettuce.</title>
        <authorList>
            <person name="Reyes-Chin-Wo S."/>
            <person name="Wang Z."/>
            <person name="Yang X."/>
            <person name="Kozik A."/>
            <person name="Arikit S."/>
            <person name="Song C."/>
            <person name="Xia L."/>
            <person name="Froenicke L."/>
            <person name="Lavelle D.O."/>
            <person name="Truco M.J."/>
            <person name="Xia R."/>
            <person name="Zhu S."/>
            <person name="Xu C."/>
            <person name="Xu H."/>
            <person name="Xu X."/>
            <person name="Cox K."/>
            <person name="Korf I."/>
            <person name="Meyers B.C."/>
            <person name="Michelmore R.W."/>
        </authorList>
    </citation>
    <scope>NUCLEOTIDE SEQUENCE [LARGE SCALE GENOMIC DNA]</scope>
    <source>
        <strain evidence="2">cv. Salinas</strain>
        <tissue evidence="1">Seedlings</tissue>
    </source>
</reference>
<dbReference type="AlphaFoldDB" id="A0A9R1XHA6"/>
<gene>
    <name evidence="1" type="ORF">LSAT_V11C400198850</name>
</gene>
<dbReference type="Proteomes" id="UP000235145">
    <property type="component" value="Unassembled WGS sequence"/>
</dbReference>
<proteinExistence type="predicted"/>
<accession>A0A9R1XHA6</accession>
<keyword evidence="2" id="KW-1185">Reference proteome</keyword>
<name>A0A9R1XHA6_LACSA</name>
<organism evidence="1 2">
    <name type="scientific">Lactuca sativa</name>
    <name type="common">Garden lettuce</name>
    <dbReference type="NCBI Taxonomy" id="4236"/>
    <lineage>
        <taxon>Eukaryota</taxon>
        <taxon>Viridiplantae</taxon>
        <taxon>Streptophyta</taxon>
        <taxon>Embryophyta</taxon>
        <taxon>Tracheophyta</taxon>
        <taxon>Spermatophyta</taxon>
        <taxon>Magnoliopsida</taxon>
        <taxon>eudicotyledons</taxon>
        <taxon>Gunneridae</taxon>
        <taxon>Pentapetalae</taxon>
        <taxon>asterids</taxon>
        <taxon>campanulids</taxon>
        <taxon>Asterales</taxon>
        <taxon>Asteraceae</taxon>
        <taxon>Cichorioideae</taxon>
        <taxon>Cichorieae</taxon>
        <taxon>Lactucinae</taxon>
        <taxon>Lactuca</taxon>
    </lineage>
</organism>
<dbReference type="EMBL" id="NBSK02000004">
    <property type="protein sequence ID" value="KAJ0214615.1"/>
    <property type="molecule type" value="Genomic_DNA"/>
</dbReference>